<feature type="transmembrane region" description="Helical" evidence="1">
    <location>
        <begin position="156"/>
        <end position="178"/>
    </location>
</feature>
<evidence type="ECO:0000313" key="4">
    <source>
        <dbReference type="EMBL" id="CAB4768257.1"/>
    </source>
</evidence>
<feature type="transmembrane region" description="Helical" evidence="1">
    <location>
        <begin position="230"/>
        <end position="251"/>
    </location>
</feature>
<keyword evidence="1" id="KW-0472">Membrane</keyword>
<evidence type="ECO:0000313" key="2">
    <source>
        <dbReference type="EMBL" id="CAB4643238.1"/>
    </source>
</evidence>
<evidence type="ECO:0000256" key="1">
    <source>
        <dbReference type="SAM" id="Phobius"/>
    </source>
</evidence>
<dbReference type="Pfam" id="PF18761">
    <property type="entry name" value="Heliorhodopsin"/>
    <property type="match status" value="1"/>
</dbReference>
<evidence type="ECO:0000313" key="3">
    <source>
        <dbReference type="EMBL" id="CAB4648801.1"/>
    </source>
</evidence>
<dbReference type="Gene3D" id="1.20.1070.10">
    <property type="entry name" value="Rhodopsin 7-helix transmembrane proteins"/>
    <property type="match status" value="1"/>
</dbReference>
<reference evidence="2" key="1">
    <citation type="submission" date="2020-05" db="EMBL/GenBank/DDBJ databases">
        <authorList>
            <person name="Chiriac C."/>
            <person name="Salcher M."/>
            <person name="Ghai R."/>
            <person name="Kavagutti S V."/>
        </authorList>
    </citation>
    <scope>NUCLEOTIDE SEQUENCE</scope>
</reference>
<name>A0A6J6K2Z0_9ZZZZ</name>
<protein>
    <submittedName>
        <fullName evidence="2">Unannotated protein</fullName>
    </submittedName>
</protein>
<feature type="transmembrane region" description="Helical" evidence="1">
    <location>
        <begin position="125"/>
        <end position="144"/>
    </location>
</feature>
<dbReference type="SUPFAM" id="SSF81321">
    <property type="entry name" value="Family A G protein-coupled receptor-like"/>
    <property type="match status" value="1"/>
</dbReference>
<gene>
    <name evidence="2" type="ORF">UFOPK2166_00378</name>
    <name evidence="3" type="ORF">UFOPK2195_00355</name>
    <name evidence="4" type="ORF">UFOPK2872_01009</name>
</gene>
<feature type="transmembrane region" description="Helical" evidence="1">
    <location>
        <begin position="190"/>
        <end position="209"/>
    </location>
</feature>
<accession>A0A6J6K2Z0</accession>
<proteinExistence type="predicted"/>
<dbReference type="EMBL" id="CAEZWB010000029">
    <property type="protein sequence ID" value="CAB4643238.1"/>
    <property type="molecule type" value="Genomic_DNA"/>
</dbReference>
<dbReference type="AlphaFoldDB" id="A0A6J6K2Z0"/>
<dbReference type="InterPro" id="IPR041113">
    <property type="entry name" value="Heliorhodopsin"/>
</dbReference>
<dbReference type="EMBL" id="CAEZZM010000135">
    <property type="protein sequence ID" value="CAB4768257.1"/>
    <property type="molecule type" value="Genomic_DNA"/>
</dbReference>
<keyword evidence="1" id="KW-0812">Transmembrane</keyword>
<sequence>MDLEIARLRRLNIIAGALHLLSLIGIVLLSNDASLPVTATYLTDAPGTGKFTEAINLFNLNISLMVAAFLALSAFFHFFISSPAMFSKYSNGLKKHINVFRWVEYSLSSSIMIIVIMQLNGTADYIALLAVFAVNVCMILFGWLQEKYTTPGNRDMLPFWFGCLAGAIPWLVITINLFSPKGPPEASTPGFVYGIIISLFLLFNCFAIVQWKQYKAQGKWANYLHGEKAYIVLSLVAKSLLAWQVFAGTLAA</sequence>
<dbReference type="EMBL" id="CAEZWH010000044">
    <property type="protein sequence ID" value="CAB4648801.1"/>
    <property type="molecule type" value="Genomic_DNA"/>
</dbReference>
<dbReference type="NCBIfam" id="NF038020">
    <property type="entry name" value="HeR"/>
    <property type="match status" value="1"/>
</dbReference>
<keyword evidence="1" id="KW-1133">Transmembrane helix</keyword>
<feature type="transmembrane region" description="Helical" evidence="1">
    <location>
        <begin position="60"/>
        <end position="81"/>
    </location>
</feature>
<organism evidence="2">
    <name type="scientific">freshwater metagenome</name>
    <dbReference type="NCBI Taxonomy" id="449393"/>
    <lineage>
        <taxon>unclassified sequences</taxon>
        <taxon>metagenomes</taxon>
        <taxon>ecological metagenomes</taxon>
    </lineage>
</organism>
<feature type="transmembrane region" description="Helical" evidence="1">
    <location>
        <begin position="102"/>
        <end position="119"/>
    </location>
</feature>